<dbReference type="GO" id="GO:0016887">
    <property type="term" value="F:ATP hydrolysis activity"/>
    <property type="evidence" value="ECO:0007669"/>
    <property type="project" value="InterPro"/>
</dbReference>
<dbReference type="Pfam" id="PF00005">
    <property type="entry name" value="ABC_tran"/>
    <property type="match status" value="1"/>
</dbReference>
<evidence type="ECO:0000256" key="1">
    <source>
        <dbReference type="ARBA" id="ARBA00022448"/>
    </source>
</evidence>
<dbReference type="OrthoDB" id="8061355at2759"/>
<dbReference type="AlphaFoldDB" id="A0A0L0SIG6"/>
<gene>
    <name evidence="4" type="ORF">AMAG_07547</name>
</gene>
<feature type="domain" description="ABC transporter" evidence="3">
    <location>
        <begin position="70"/>
        <end position="256"/>
    </location>
</feature>
<dbReference type="VEuPathDB" id="FungiDB:AMAG_07547"/>
<dbReference type="GO" id="GO:0016020">
    <property type="term" value="C:membrane"/>
    <property type="evidence" value="ECO:0007669"/>
    <property type="project" value="InterPro"/>
</dbReference>
<protein>
    <recommendedName>
        <fullName evidence="3">ABC transporter domain-containing protein</fullName>
    </recommendedName>
</protein>
<reference evidence="4 5" key="1">
    <citation type="submission" date="2009-11" db="EMBL/GenBank/DDBJ databases">
        <title>Annotation of Allomyces macrogynus ATCC 38327.</title>
        <authorList>
            <consortium name="The Broad Institute Genome Sequencing Platform"/>
            <person name="Russ C."/>
            <person name="Cuomo C."/>
            <person name="Burger G."/>
            <person name="Gray M.W."/>
            <person name="Holland P.W.H."/>
            <person name="King N."/>
            <person name="Lang F.B.F."/>
            <person name="Roger A.J."/>
            <person name="Ruiz-Trillo I."/>
            <person name="Young S.K."/>
            <person name="Zeng Q."/>
            <person name="Gargeya S."/>
            <person name="Fitzgerald M."/>
            <person name="Haas B."/>
            <person name="Abouelleil A."/>
            <person name="Alvarado L."/>
            <person name="Arachchi H.M."/>
            <person name="Berlin A."/>
            <person name="Chapman S.B."/>
            <person name="Gearin G."/>
            <person name="Goldberg J."/>
            <person name="Griggs A."/>
            <person name="Gujja S."/>
            <person name="Hansen M."/>
            <person name="Heiman D."/>
            <person name="Howarth C."/>
            <person name="Larimer J."/>
            <person name="Lui A."/>
            <person name="MacDonald P.J.P."/>
            <person name="McCowen C."/>
            <person name="Montmayeur A."/>
            <person name="Murphy C."/>
            <person name="Neiman D."/>
            <person name="Pearson M."/>
            <person name="Priest M."/>
            <person name="Roberts A."/>
            <person name="Saif S."/>
            <person name="Shea T."/>
            <person name="Sisk P."/>
            <person name="Stolte C."/>
            <person name="Sykes S."/>
            <person name="Wortman J."/>
            <person name="Nusbaum C."/>
            <person name="Birren B."/>
        </authorList>
    </citation>
    <scope>NUCLEOTIDE SEQUENCE [LARGE SCALE GENOMIC DNA]</scope>
    <source>
        <strain evidence="4 5">ATCC 38327</strain>
    </source>
</reference>
<dbReference type="InterPro" id="IPR017871">
    <property type="entry name" value="ABC_transporter-like_CS"/>
</dbReference>
<keyword evidence="5" id="KW-1185">Reference proteome</keyword>
<dbReference type="InterPro" id="IPR026082">
    <property type="entry name" value="ABCA"/>
</dbReference>
<dbReference type="InterPro" id="IPR003439">
    <property type="entry name" value="ABC_transporter-like_ATP-bd"/>
</dbReference>
<name>A0A0L0SIG6_ALLM3</name>
<reference evidence="5" key="2">
    <citation type="submission" date="2009-11" db="EMBL/GenBank/DDBJ databases">
        <title>The Genome Sequence of Allomyces macrogynus strain ATCC 38327.</title>
        <authorList>
            <consortium name="The Broad Institute Genome Sequencing Platform"/>
            <person name="Russ C."/>
            <person name="Cuomo C."/>
            <person name="Shea T."/>
            <person name="Young S.K."/>
            <person name="Zeng Q."/>
            <person name="Koehrsen M."/>
            <person name="Haas B."/>
            <person name="Borodovsky M."/>
            <person name="Guigo R."/>
            <person name="Alvarado L."/>
            <person name="Berlin A."/>
            <person name="Borenstein D."/>
            <person name="Chen Z."/>
            <person name="Engels R."/>
            <person name="Freedman E."/>
            <person name="Gellesch M."/>
            <person name="Goldberg J."/>
            <person name="Griggs A."/>
            <person name="Gujja S."/>
            <person name="Heiman D."/>
            <person name="Hepburn T."/>
            <person name="Howarth C."/>
            <person name="Jen D."/>
            <person name="Larson L."/>
            <person name="Lewis B."/>
            <person name="Mehta T."/>
            <person name="Park D."/>
            <person name="Pearson M."/>
            <person name="Roberts A."/>
            <person name="Saif S."/>
            <person name="Shenoy N."/>
            <person name="Sisk P."/>
            <person name="Stolte C."/>
            <person name="Sykes S."/>
            <person name="Walk T."/>
            <person name="White J."/>
            <person name="Yandava C."/>
            <person name="Burger G."/>
            <person name="Gray M.W."/>
            <person name="Holland P.W.H."/>
            <person name="King N."/>
            <person name="Lang F.B.F."/>
            <person name="Roger A.J."/>
            <person name="Ruiz-Trillo I."/>
            <person name="Lander E."/>
            <person name="Nusbaum C."/>
        </authorList>
    </citation>
    <scope>NUCLEOTIDE SEQUENCE [LARGE SCALE GENOMIC DNA]</scope>
    <source>
        <strain evidence="5">ATCC 38327</strain>
    </source>
</reference>
<dbReference type="PANTHER" id="PTHR19229">
    <property type="entry name" value="ATP-BINDING CASSETTE TRANSPORTER SUBFAMILY A ABCA"/>
    <property type="match status" value="1"/>
</dbReference>
<accession>A0A0L0SIG6</accession>
<dbReference type="PANTHER" id="PTHR19229:SF36">
    <property type="entry name" value="ATP-BINDING CASSETTE SUB-FAMILY A MEMBER 2"/>
    <property type="match status" value="1"/>
</dbReference>
<dbReference type="EMBL" id="GG745340">
    <property type="protein sequence ID" value="KNE62316.1"/>
    <property type="molecule type" value="Genomic_DNA"/>
</dbReference>
<sequence length="257" mass="27141">MTVLEGDLVGKIGKLFKRSQAAKPQEGIAMRDLERAQSAASFGEDEDAEVRADREALIKDPSGPESAYAVKVVDLYKPFGKKHVLEGMHLGIKPGAVFGLTGHNGSGKSTLLNILMGASRATAGQAYVGGLPVTSRDLCAVLGVCPQADLVLGDLTVEENLLFFARVRGAPLRGADLTHLAHRCAEIIGLGSPEVLRRAARQLSGGMRRRLAIGVAVIGSPAVIIIDEGSAGLDPANRLGIWTLIGRIRAAAMRRFC</sequence>
<organism evidence="4 5">
    <name type="scientific">Allomyces macrogynus (strain ATCC 38327)</name>
    <name type="common">Allomyces javanicus var. macrogynus</name>
    <dbReference type="NCBI Taxonomy" id="578462"/>
    <lineage>
        <taxon>Eukaryota</taxon>
        <taxon>Fungi</taxon>
        <taxon>Fungi incertae sedis</taxon>
        <taxon>Blastocladiomycota</taxon>
        <taxon>Blastocladiomycetes</taxon>
        <taxon>Blastocladiales</taxon>
        <taxon>Blastocladiaceae</taxon>
        <taxon>Allomyces</taxon>
    </lineage>
</organism>
<dbReference type="OMA" id="TGDMAME"/>
<proteinExistence type="predicted"/>
<dbReference type="GO" id="GO:0005524">
    <property type="term" value="F:ATP binding"/>
    <property type="evidence" value="ECO:0007669"/>
    <property type="project" value="InterPro"/>
</dbReference>
<evidence type="ECO:0000313" key="5">
    <source>
        <dbReference type="Proteomes" id="UP000054350"/>
    </source>
</evidence>
<dbReference type="STRING" id="578462.A0A0L0SIG6"/>
<dbReference type="SUPFAM" id="SSF52540">
    <property type="entry name" value="P-loop containing nucleoside triphosphate hydrolases"/>
    <property type="match status" value="1"/>
</dbReference>
<dbReference type="GO" id="GO:0140359">
    <property type="term" value="F:ABC-type transporter activity"/>
    <property type="evidence" value="ECO:0007669"/>
    <property type="project" value="InterPro"/>
</dbReference>
<dbReference type="Gene3D" id="3.40.50.300">
    <property type="entry name" value="P-loop containing nucleotide triphosphate hydrolases"/>
    <property type="match status" value="1"/>
</dbReference>
<keyword evidence="2" id="KW-0677">Repeat</keyword>
<evidence type="ECO:0000256" key="2">
    <source>
        <dbReference type="ARBA" id="ARBA00022737"/>
    </source>
</evidence>
<keyword evidence="1" id="KW-0813">Transport</keyword>
<dbReference type="Proteomes" id="UP000054350">
    <property type="component" value="Unassembled WGS sequence"/>
</dbReference>
<dbReference type="GO" id="GO:0005319">
    <property type="term" value="F:lipid transporter activity"/>
    <property type="evidence" value="ECO:0007669"/>
    <property type="project" value="TreeGrafter"/>
</dbReference>
<dbReference type="PROSITE" id="PS00211">
    <property type="entry name" value="ABC_TRANSPORTER_1"/>
    <property type="match status" value="1"/>
</dbReference>
<dbReference type="InterPro" id="IPR027417">
    <property type="entry name" value="P-loop_NTPase"/>
</dbReference>
<dbReference type="eggNOG" id="KOG0059">
    <property type="taxonomic scope" value="Eukaryota"/>
</dbReference>
<dbReference type="PROSITE" id="PS50893">
    <property type="entry name" value="ABC_TRANSPORTER_2"/>
    <property type="match status" value="1"/>
</dbReference>
<evidence type="ECO:0000259" key="3">
    <source>
        <dbReference type="PROSITE" id="PS50893"/>
    </source>
</evidence>
<evidence type="ECO:0000313" key="4">
    <source>
        <dbReference type="EMBL" id="KNE62316.1"/>
    </source>
</evidence>